<keyword evidence="1" id="KW-0732">Signal</keyword>
<dbReference type="EMBL" id="SWKU01000018">
    <property type="protein sequence ID" value="KAF2998877.1"/>
    <property type="molecule type" value="Genomic_DNA"/>
</dbReference>
<proteinExistence type="predicted"/>
<dbReference type="AlphaFoldDB" id="A0A9P4T8Z1"/>
<evidence type="ECO:0000256" key="1">
    <source>
        <dbReference type="SAM" id="SignalP"/>
    </source>
</evidence>
<accession>A0A9P4T8Z1</accession>
<organism evidence="2 3">
    <name type="scientific">Curvularia kusanoi</name>
    <name type="common">Cochliobolus kusanoi</name>
    <dbReference type="NCBI Taxonomy" id="90978"/>
    <lineage>
        <taxon>Eukaryota</taxon>
        <taxon>Fungi</taxon>
        <taxon>Dikarya</taxon>
        <taxon>Ascomycota</taxon>
        <taxon>Pezizomycotina</taxon>
        <taxon>Dothideomycetes</taxon>
        <taxon>Pleosporomycetidae</taxon>
        <taxon>Pleosporales</taxon>
        <taxon>Pleosporineae</taxon>
        <taxon>Pleosporaceae</taxon>
        <taxon>Curvularia</taxon>
    </lineage>
</organism>
<reference evidence="2" key="1">
    <citation type="submission" date="2019-04" db="EMBL/GenBank/DDBJ databases">
        <title>Sequencing of skin fungus with MAO and IRED activity.</title>
        <authorList>
            <person name="Marsaioli A.J."/>
            <person name="Bonatto J.M.C."/>
            <person name="Reis Junior O."/>
        </authorList>
    </citation>
    <scope>NUCLEOTIDE SEQUENCE</scope>
    <source>
        <strain evidence="2">30M1</strain>
    </source>
</reference>
<name>A0A9P4T8Z1_CURKU</name>
<feature type="signal peptide" evidence="1">
    <location>
        <begin position="1"/>
        <end position="23"/>
    </location>
</feature>
<sequence length="155" mass="16719">MFNSSMLLRRFVLLLALLMTVLAAPATNKCQLGANKCDETNTSIMLCGFHGWQMVEMCPKVGGCHVGPAGNAFCAKEVECLPGQSQCDSANYASKVCNHRGFWEIDRKCSKPGCCELRDGKAACKAECGPGLEPPMVGSSAKRDLYQNGHRGNDI</sequence>
<evidence type="ECO:0000313" key="2">
    <source>
        <dbReference type="EMBL" id="KAF2998877.1"/>
    </source>
</evidence>
<evidence type="ECO:0000313" key="3">
    <source>
        <dbReference type="Proteomes" id="UP000801428"/>
    </source>
</evidence>
<dbReference type="OrthoDB" id="3783176at2759"/>
<dbReference type="Proteomes" id="UP000801428">
    <property type="component" value="Unassembled WGS sequence"/>
</dbReference>
<protein>
    <submittedName>
        <fullName evidence="2">Uncharacterized protein</fullName>
    </submittedName>
</protein>
<gene>
    <name evidence="2" type="ORF">E8E13_004506</name>
</gene>
<feature type="chain" id="PRO_5040393587" evidence="1">
    <location>
        <begin position="24"/>
        <end position="155"/>
    </location>
</feature>
<keyword evidence="3" id="KW-1185">Reference proteome</keyword>
<comment type="caution">
    <text evidence="2">The sequence shown here is derived from an EMBL/GenBank/DDBJ whole genome shotgun (WGS) entry which is preliminary data.</text>
</comment>